<feature type="compositionally biased region" description="Basic and acidic residues" evidence="3">
    <location>
        <begin position="101"/>
        <end position="147"/>
    </location>
</feature>
<feature type="region of interest" description="Disordered" evidence="3">
    <location>
        <begin position="1"/>
        <end position="28"/>
    </location>
</feature>
<dbReference type="GO" id="GO:0070319">
    <property type="term" value="C:Golgi to plasma membrane transport vesicle"/>
    <property type="evidence" value="ECO:0007669"/>
    <property type="project" value="TreeGrafter"/>
</dbReference>
<dbReference type="InterPro" id="IPR009449">
    <property type="entry name" value="Sec2_N"/>
</dbReference>
<organism evidence="5 6">
    <name type="scientific">Jaapia argillacea MUCL 33604</name>
    <dbReference type="NCBI Taxonomy" id="933084"/>
    <lineage>
        <taxon>Eukaryota</taxon>
        <taxon>Fungi</taxon>
        <taxon>Dikarya</taxon>
        <taxon>Basidiomycota</taxon>
        <taxon>Agaricomycotina</taxon>
        <taxon>Agaricomycetes</taxon>
        <taxon>Agaricomycetidae</taxon>
        <taxon>Jaapiales</taxon>
        <taxon>Jaapiaceae</taxon>
        <taxon>Jaapia</taxon>
    </lineage>
</organism>
<keyword evidence="6" id="KW-1185">Reference proteome</keyword>
<dbReference type="GO" id="GO:0006887">
    <property type="term" value="P:exocytosis"/>
    <property type="evidence" value="ECO:0007669"/>
    <property type="project" value="TreeGrafter"/>
</dbReference>
<dbReference type="Pfam" id="PF06428">
    <property type="entry name" value="Sec2p"/>
    <property type="match status" value="1"/>
</dbReference>
<feature type="region of interest" description="Disordered" evidence="3">
    <location>
        <begin position="189"/>
        <end position="221"/>
    </location>
</feature>
<evidence type="ECO:0000259" key="4">
    <source>
        <dbReference type="Pfam" id="PF06428"/>
    </source>
</evidence>
<evidence type="ECO:0000256" key="1">
    <source>
        <dbReference type="ARBA" id="ARBA00023054"/>
    </source>
</evidence>
<dbReference type="AlphaFoldDB" id="A0A067QFI1"/>
<dbReference type="SUPFAM" id="SSF144284">
    <property type="entry name" value="Sec2 N-terminal region"/>
    <property type="match status" value="1"/>
</dbReference>
<reference evidence="6" key="1">
    <citation type="journal article" date="2014" name="Proc. Natl. Acad. Sci. U.S.A.">
        <title>Extensive sampling of basidiomycete genomes demonstrates inadequacy of the white-rot/brown-rot paradigm for wood decay fungi.</title>
        <authorList>
            <person name="Riley R."/>
            <person name="Salamov A.A."/>
            <person name="Brown D.W."/>
            <person name="Nagy L.G."/>
            <person name="Floudas D."/>
            <person name="Held B.W."/>
            <person name="Levasseur A."/>
            <person name="Lombard V."/>
            <person name="Morin E."/>
            <person name="Otillar R."/>
            <person name="Lindquist E.A."/>
            <person name="Sun H."/>
            <person name="LaButti K.M."/>
            <person name="Schmutz J."/>
            <person name="Jabbour D."/>
            <person name="Luo H."/>
            <person name="Baker S.E."/>
            <person name="Pisabarro A.G."/>
            <person name="Walton J.D."/>
            <person name="Blanchette R.A."/>
            <person name="Henrissat B."/>
            <person name="Martin F."/>
            <person name="Cullen D."/>
            <person name="Hibbett D.S."/>
            <person name="Grigoriev I.V."/>
        </authorList>
    </citation>
    <scope>NUCLEOTIDE SEQUENCE [LARGE SCALE GENOMIC DNA]</scope>
    <source>
        <strain evidence="6">MUCL 33604</strain>
    </source>
</reference>
<dbReference type="OrthoDB" id="5560525at2759"/>
<dbReference type="GO" id="GO:0005085">
    <property type="term" value="F:guanyl-nucleotide exchange factor activity"/>
    <property type="evidence" value="ECO:0007669"/>
    <property type="project" value="InterPro"/>
</dbReference>
<dbReference type="PANTHER" id="PTHR14430:SF0">
    <property type="entry name" value="SEC2P DOMAIN-CONTAINING PROTEIN"/>
    <property type="match status" value="1"/>
</dbReference>
<dbReference type="Proteomes" id="UP000027265">
    <property type="component" value="Unassembled WGS sequence"/>
</dbReference>
<name>A0A067QFI1_9AGAM</name>
<feature type="coiled-coil region" evidence="2">
    <location>
        <begin position="53"/>
        <end position="80"/>
    </location>
</feature>
<feature type="compositionally biased region" description="Low complexity" evidence="3">
    <location>
        <begin position="436"/>
        <end position="453"/>
    </location>
</feature>
<keyword evidence="1 2" id="KW-0175">Coiled coil</keyword>
<feature type="compositionally biased region" description="Low complexity" evidence="3">
    <location>
        <begin position="1"/>
        <end position="18"/>
    </location>
</feature>
<feature type="compositionally biased region" description="Pro residues" evidence="3">
    <location>
        <begin position="404"/>
        <end position="419"/>
    </location>
</feature>
<proteinExistence type="predicted"/>
<feature type="region of interest" description="Disordered" evidence="3">
    <location>
        <begin position="101"/>
        <end position="166"/>
    </location>
</feature>
<dbReference type="InParanoid" id="A0A067QFI1"/>
<feature type="coiled-coil region" evidence="2">
    <location>
        <begin position="235"/>
        <end position="333"/>
    </location>
</feature>
<dbReference type="STRING" id="933084.A0A067QFI1"/>
<evidence type="ECO:0000313" key="6">
    <source>
        <dbReference type="Proteomes" id="UP000027265"/>
    </source>
</evidence>
<gene>
    <name evidence="5" type="ORF">JAAARDRAFT_30168</name>
</gene>
<feature type="compositionally biased region" description="Low complexity" evidence="3">
    <location>
        <begin position="385"/>
        <end position="403"/>
    </location>
</feature>
<protein>
    <recommendedName>
        <fullName evidence="4">GDP/GTP exchange factor Sec2 N-terminal domain-containing protein</fullName>
    </recommendedName>
</protein>
<evidence type="ECO:0000256" key="2">
    <source>
        <dbReference type="SAM" id="Coils"/>
    </source>
</evidence>
<sequence>MPHSQTQPTSQPTQNSTTFGPESSPFLTSIEGDVQDARHAISHGQEDDLRVALSRMLSRVEELAKLLKEAHAQTSDLQTELTLANSNLQLSLANNEMLEDALKRDNGGKGRDVGWRRPSAQERVERERELDKRTGREESGRVARRSESTGSTSQAGGVVLPPAPSSAPPQDYRFFRFRFGSSAAQATAHVPLKAEVSPRPRPSVVTSGSLTPHPDSALSPTLSTSQDFAMLQAQFLEVTQQLEEVSRHLEQLKKEIEVERMERTRACKEKQRLELELESLSQALFEEANEMVMAERTHRHKAEHDLQEAIAEKEALRSALAILEEELEDFASGADVEVWRRSTSSSAVGIKSRRSSRSSRSGSASSMAFVGGVRSVDHPKEEDSTSVSLPLPSHSPPALYLPVEDPPPSPPPNDTPPPDQFAQETPIPEESSEGCTDTSSLPPLPDSPDVTTLALSEEGLVVS</sequence>
<accession>A0A067QFI1</accession>
<dbReference type="GO" id="GO:0051286">
    <property type="term" value="C:cell tip"/>
    <property type="evidence" value="ECO:0007669"/>
    <property type="project" value="TreeGrafter"/>
</dbReference>
<dbReference type="EMBL" id="KL197711">
    <property type="protein sequence ID" value="KDQ62272.1"/>
    <property type="molecule type" value="Genomic_DNA"/>
</dbReference>
<dbReference type="Gene3D" id="6.10.140.910">
    <property type="match status" value="1"/>
</dbReference>
<dbReference type="HOGENOM" id="CLU_040679_0_0_1"/>
<dbReference type="InterPro" id="IPR040351">
    <property type="entry name" value="RAB3IL/RAB3IP/Sec2"/>
</dbReference>
<dbReference type="PANTHER" id="PTHR14430">
    <property type="entry name" value="RABIN3-RELATED"/>
    <property type="match status" value="1"/>
</dbReference>
<feature type="domain" description="GDP/GTP exchange factor Sec2 N-terminal" evidence="4">
    <location>
        <begin position="227"/>
        <end position="329"/>
    </location>
</feature>
<evidence type="ECO:0000256" key="3">
    <source>
        <dbReference type="SAM" id="MobiDB-lite"/>
    </source>
</evidence>
<evidence type="ECO:0000313" key="5">
    <source>
        <dbReference type="EMBL" id="KDQ62272.1"/>
    </source>
</evidence>
<feature type="region of interest" description="Disordered" evidence="3">
    <location>
        <begin position="341"/>
        <end position="463"/>
    </location>
</feature>